<dbReference type="SUPFAM" id="SSF48726">
    <property type="entry name" value="Immunoglobulin"/>
    <property type="match status" value="2"/>
</dbReference>
<feature type="domain" description="Ig-like" evidence="4">
    <location>
        <begin position="49"/>
        <end position="143"/>
    </location>
</feature>
<dbReference type="Gene3D" id="2.60.40.10">
    <property type="entry name" value="Immunoglobulins"/>
    <property type="match status" value="2"/>
</dbReference>
<dbReference type="InterPro" id="IPR003598">
    <property type="entry name" value="Ig_sub2"/>
</dbReference>
<evidence type="ECO:0000313" key="5">
    <source>
        <dbReference type="EMBL" id="ERL93180.1"/>
    </source>
</evidence>
<dbReference type="InterPro" id="IPR013783">
    <property type="entry name" value="Ig-like_fold"/>
</dbReference>
<dbReference type="GO" id="GO:0050808">
    <property type="term" value="P:synapse organization"/>
    <property type="evidence" value="ECO:0007669"/>
    <property type="project" value="TreeGrafter"/>
</dbReference>
<proteinExistence type="predicted"/>
<dbReference type="InterPro" id="IPR013098">
    <property type="entry name" value="Ig_I-set"/>
</dbReference>
<dbReference type="Pfam" id="PF07679">
    <property type="entry name" value="I-set"/>
    <property type="match status" value="1"/>
</dbReference>
<dbReference type="InterPro" id="IPR003599">
    <property type="entry name" value="Ig_sub"/>
</dbReference>
<evidence type="ECO:0000313" key="6">
    <source>
        <dbReference type="Proteomes" id="UP000030742"/>
    </source>
</evidence>
<dbReference type="CDD" id="cd00096">
    <property type="entry name" value="Ig"/>
    <property type="match status" value="2"/>
</dbReference>
<dbReference type="Pfam" id="PF13927">
    <property type="entry name" value="Ig_3"/>
    <property type="match status" value="1"/>
</dbReference>
<dbReference type="InterPro" id="IPR036179">
    <property type="entry name" value="Ig-like_dom_sf"/>
</dbReference>
<accession>U4USV0</accession>
<dbReference type="GO" id="GO:0030424">
    <property type="term" value="C:axon"/>
    <property type="evidence" value="ECO:0007669"/>
    <property type="project" value="TreeGrafter"/>
</dbReference>
<dbReference type="PANTHER" id="PTHR45080">
    <property type="entry name" value="CONTACTIN 5"/>
    <property type="match status" value="1"/>
</dbReference>
<evidence type="ECO:0000256" key="1">
    <source>
        <dbReference type="ARBA" id="ARBA00022729"/>
    </source>
</evidence>
<dbReference type="InterPro" id="IPR050958">
    <property type="entry name" value="Cell_Adh-Cytoskel_Orgn"/>
</dbReference>
<dbReference type="GO" id="GO:0005886">
    <property type="term" value="C:plasma membrane"/>
    <property type="evidence" value="ECO:0007669"/>
    <property type="project" value="TreeGrafter"/>
</dbReference>
<keyword evidence="2" id="KW-1015">Disulfide bond</keyword>
<feature type="domain" description="Ig-like" evidence="4">
    <location>
        <begin position="225"/>
        <end position="305"/>
    </location>
</feature>
<dbReference type="GO" id="GO:0008046">
    <property type="term" value="F:axon guidance receptor activity"/>
    <property type="evidence" value="ECO:0007669"/>
    <property type="project" value="TreeGrafter"/>
</dbReference>
<name>U4USV0_DENPD</name>
<dbReference type="AlphaFoldDB" id="U4USV0"/>
<dbReference type="STRING" id="77166.U4USV0"/>
<sequence>MPYQHQRFVGYKSTAIGRISSKGSHSLNKFGKGRLYSARVPVTIQHRSPQSATYYENKDGAKIVKSSHFDFEYMLGRKITFFCMAQGMPRPEITWFKDGIELYHHKYFQVHEWTEGNDTIKSKMEIDPATQKDAGFYECQANNKYAIDYRAFRTDYAIRIEKMKIARSIALLLIIGTIADTESRRVRPGIRTKSKSQRDLESNYNNYKGAGIFLTSHFDYEYPLGHKIAFICVAKGNPRPHITWFKDSEIFTHPNLHIYEWQIGNHTIKSKLEVDPATHKDAGLYECTAENMHSIDRRSFKKDFSITSD</sequence>
<dbReference type="InterPro" id="IPR007110">
    <property type="entry name" value="Ig-like_dom"/>
</dbReference>
<dbReference type="PANTHER" id="PTHR45080:SF8">
    <property type="entry name" value="IG-LIKE DOMAIN-CONTAINING PROTEIN"/>
    <property type="match status" value="1"/>
</dbReference>
<dbReference type="GO" id="GO:0043025">
    <property type="term" value="C:neuronal cell body"/>
    <property type="evidence" value="ECO:0007669"/>
    <property type="project" value="TreeGrafter"/>
</dbReference>
<gene>
    <name evidence="5" type="ORF">D910_10477</name>
</gene>
<protein>
    <recommendedName>
        <fullName evidence="4">Ig-like domain-containing protein</fullName>
    </recommendedName>
</protein>
<dbReference type="PROSITE" id="PS50835">
    <property type="entry name" value="IG_LIKE"/>
    <property type="match status" value="2"/>
</dbReference>
<dbReference type="SMART" id="SM00408">
    <property type="entry name" value="IGc2"/>
    <property type="match status" value="2"/>
</dbReference>
<reference evidence="5 6" key="1">
    <citation type="journal article" date="2013" name="Genome Biol.">
        <title>Draft genome of the mountain pine beetle, Dendroctonus ponderosae Hopkins, a major forest pest.</title>
        <authorList>
            <person name="Keeling C.I."/>
            <person name="Yuen M.M."/>
            <person name="Liao N.Y."/>
            <person name="Docking T.R."/>
            <person name="Chan S.K."/>
            <person name="Taylor G.A."/>
            <person name="Palmquist D.L."/>
            <person name="Jackman S.D."/>
            <person name="Nguyen A."/>
            <person name="Li M."/>
            <person name="Henderson H."/>
            <person name="Janes J.K."/>
            <person name="Zhao Y."/>
            <person name="Pandoh P."/>
            <person name="Moore R."/>
            <person name="Sperling F.A."/>
            <person name="Huber D.P."/>
            <person name="Birol I."/>
            <person name="Jones S.J."/>
            <person name="Bohlmann J."/>
        </authorList>
    </citation>
    <scope>NUCLEOTIDE SEQUENCE</scope>
</reference>
<dbReference type="EMBL" id="KB632348">
    <property type="protein sequence ID" value="ERL93180.1"/>
    <property type="molecule type" value="Genomic_DNA"/>
</dbReference>
<organism evidence="5 6">
    <name type="scientific">Dendroctonus ponderosae</name>
    <name type="common">Mountain pine beetle</name>
    <dbReference type="NCBI Taxonomy" id="77166"/>
    <lineage>
        <taxon>Eukaryota</taxon>
        <taxon>Metazoa</taxon>
        <taxon>Ecdysozoa</taxon>
        <taxon>Arthropoda</taxon>
        <taxon>Hexapoda</taxon>
        <taxon>Insecta</taxon>
        <taxon>Pterygota</taxon>
        <taxon>Neoptera</taxon>
        <taxon>Endopterygota</taxon>
        <taxon>Coleoptera</taxon>
        <taxon>Polyphaga</taxon>
        <taxon>Cucujiformia</taxon>
        <taxon>Curculionidae</taxon>
        <taxon>Scolytinae</taxon>
        <taxon>Dendroctonus</taxon>
    </lineage>
</organism>
<keyword evidence="3" id="KW-0393">Immunoglobulin domain</keyword>
<dbReference type="SMART" id="SM00409">
    <property type="entry name" value="IG"/>
    <property type="match status" value="2"/>
</dbReference>
<evidence type="ECO:0000256" key="2">
    <source>
        <dbReference type="ARBA" id="ARBA00023157"/>
    </source>
</evidence>
<dbReference type="FunFam" id="2.60.40.10:FF:000032">
    <property type="entry name" value="palladin isoform X1"/>
    <property type="match status" value="2"/>
</dbReference>
<dbReference type="GO" id="GO:0007156">
    <property type="term" value="P:homophilic cell adhesion via plasma membrane adhesion molecules"/>
    <property type="evidence" value="ECO:0007669"/>
    <property type="project" value="TreeGrafter"/>
</dbReference>
<dbReference type="OrthoDB" id="6127080at2759"/>
<evidence type="ECO:0000256" key="3">
    <source>
        <dbReference type="ARBA" id="ARBA00023319"/>
    </source>
</evidence>
<keyword evidence="1" id="KW-0732">Signal</keyword>
<dbReference type="Proteomes" id="UP000030742">
    <property type="component" value="Unassembled WGS sequence"/>
</dbReference>
<evidence type="ECO:0000259" key="4">
    <source>
        <dbReference type="PROSITE" id="PS50835"/>
    </source>
</evidence>